<dbReference type="GO" id="GO:0005789">
    <property type="term" value="C:endoplasmic reticulum membrane"/>
    <property type="evidence" value="ECO:0007669"/>
    <property type="project" value="InterPro"/>
</dbReference>
<evidence type="ECO:0000256" key="5">
    <source>
        <dbReference type="ARBA" id="ARBA00023136"/>
    </source>
</evidence>
<dbReference type="Pfam" id="PF00635">
    <property type="entry name" value="Motile_Sperm"/>
    <property type="match status" value="1"/>
</dbReference>
<reference evidence="10" key="2">
    <citation type="submission" date="2012-08" db="EMBL/GenBank/DDBJ databases">
        <title>Genome sequence of Kazachstania naganishii.</title>
        <authorList>
            <person name="Gordon J.L."/>
            <person name="Armisen D."/>
            <person name="Proux-Wera E."/>
            <person name="OhEigeartaigh S.S."/>
            <person name="Byrne K.P."/>
            <person name="Wolfe K.H."/>
        </authorList>
    </citation>
    <scope>NUCLEOTIDE SEQUENCE [LARGE SCALE GENOMIC DNA]</scope>
    <source>
        <strain evidence="10">ATCC MYA-139 / BCRC 22969 / CBS 8797 / CCRC 22969 / KCTC 17520 / NBRC 10181 / NCYC 3082</strain>
    </source>
</reference>
<keyword evidence="5 7" id="KW-0472">Membrane</keyword>
<dbReference type="OrthoDB" id="264603at2759"/>
<feature type="compositionally biased region" description="Low complexity" evidence="6">
    <location>
        <begin position="205"/>
        <end position="214"/>
    </location>
</feature>
<evidence type="ECO:0000256" key="6">
    <source>
        <dbReference type="SAM" id="MobiDB-lite"/>
    </source>
</evidence>
<reference evidence="9 10" key="1">
    <citation type="journal article" date="2011" name="Proc. Natl. Acad. Sci. U.S.A.">
        <title>Evolutionary erosion of yeast sex chromosomes by mating-type switching accidents.</title>
        <authorList>
            <person name="Gordon J.L."/>
            <person name="Armisen D."/>
            <person name="Proux-Wera E."/>
            <person name="Oheigeartaigh S.S."/>
            <person name="Byrne K.P."/>
            <person name="Wolfe K.H."/>
        </authorList>
    </citation>
    <scope>NUCLEOTIDE SEQUENCE [LARGE SCALE GENOMIC DNA]</scope>
    <source>
        <strain evidence="10">ATCC MYA-139 / BCRC 22969 / CBS 8797 / CCRC 22969 / KCTC 17520 / NBRC 10181 / NCYC 3082</strain>
    </source>
</reference>
<proteinExistence type="inferred from homology"/>
<dbReference type="PIRSF" id="PIRSF019693">
    <property type="entry name" value="VAMP-associated"/>
    <property type="match status" value="1"/>
</dbReference>
<evidence type="ECO:0000256" key="7">
    <source>
        <dbReference type="SAM" id="Phobius"/>
    </source>
</evidence>
<gene>
    <name evidence="9" type="primary">KNAG0B02180</name>
    <name evidence="9" type="ordered locus">KNAG_0B02180</name>
</gene>
<dbReference type="RefSeq" id="XP_022462906.1">
    <property type="nucleotide sequence ID" value="XM_022611503.1"/>
</dbReference>
<dbReference type="SUPFAM" id="SSF49354">
    <property type="entry name" value="PapD-like"/>
    <property type="match status" value="1"/>
</dbReference>
<dbReference type="GeneID" id="34524310"/>
<dbReference type="PANTHER" id="PTHR10809:SF6">
    <property type="entry name" value="AT11025P-RELATED"/>
    <property type="match status" value="1"/>
</dbReference>
<dbReference type="InterPro" id="IPR013783">
    <property type="entry name" value="Ig-like_fold"/>
</dbReference>
<evidence type="ECO:0000313" key="9">
    <source>
        <dbReference type="EMBL" id="CCK68660.1"/>
    </source>
</evidence>
<evidence type="ECO:0000259" key="8">
    <source>
        <dbReference type="PROSITE" id="PS50202"/>
    </source>
</evidence>
<evidence type="ECO:0000256" key="4">
    <source>
        <dbReference type="ARBA" id="ARBA00022989"/>
    </source>
</evidence>
<evidence type="ECO:0000313" key="10">
    <source>
        <dbReference type="Proteomes" id="UP000006310"/>
    </source>
</evidence>
<dbReference type="AlphaFoldDB" id="J7R1H0"/>
<dbReference type="KEGG" id="kng:KNAG_0B02180"/>
<name>J7R1H0_HUIN7</name>
<evidence type="ECO:0000256" key="2">
    <source>
        <dbReference type="ARBA" id="ARBA00008932"/>
    </source>
</evidence>
<feature type="region of interest" description="Disordered" evidence="6">
    <location>
        <begin position="133"/>
        <end position="214"/>
    </location>
</feature>
<dbReference type="InterPro" id="IPR000535">
    <property type="entry name" value="MSP_dom"/>
</dbReference>
<keyword evidence="10" id="KW-1185">Reference proteome</keyword>
<dbReference type="Gene3D" id="2.60.40.10">
    <property type="entry name" value="Immunoglobulins"/>
    <property type="match status" value="1"/>
</dbReference>
<feature type="domain" description="MSP" evidence="8">
    <location>
        <begin position="5"/>
        <end position="131"/>
    </location>
</feature>
<evidence type="ECO:0000256" key="3">
    <source>
        <dbReference type="ARBA" id="ARBA00022692"/>
    </source>
</evidence>
<dbReference type="GO" id="GO:0005886">
    <property type="term" value="C:plasma membrane"/>
    <property type="evidence" value="ECO:0007669"/>
    <property type="project" value="TreeGrafter"/>
</dbReference>
<keyword evidence="4 7" id="KW-1133">Transmembrane helix</keyword>
<sequence>MSSESVEISPDVLRFHSQSKTQSTDYITITNKSDETIAFKVKTTAPKLYCVRPNAATVAKGGSVKVSVIFLGLSSDANMTADNKCKDKFLVVSLPAPYKLNQNTTVADVWSDLEAEFRDQTVSKKLRVEHVVDETPASDAAESAPAVKSAPIETSTDTPDLKTPLPDTLKSETKPVTEPVKPTQEPRQKSGPSKNIKSYDPPIAPTAEISESSSPSSTTFLFFVLIALALGWLYY</sequence>
<dbReference type="InterPro" id="IPR016763">
    <property type="entry name" value="VAP"/>
</dbReference>
<comment type="similarity">
    <text evidence="2">Belongs to the VAMP-associated protein (VAP) (TC 9.B.17) family.</text>
</comment>
<dbReference type="PROSITE" id="PS50202">
    <property type="entry name" value="MSP"/>
    <property type="match status" value="1"/>
</dbReference>
<dbReference type="eggNOG" id="KOG0439">
    <property type="taxonomic scope" value="Eukaryota"/>
</dbReference>
<dbReference type="OMA" id="MIPEHEV"/>
<dbReference type="HOGENOM" id="CLU_072622_1_0_1"/>
<protein>
    <recommendedName>
        <fullName evidence="8">MSP domain-containing protein</fullName>
    </recommendedName>
</protein>
<dbReference type="GO" id="GO:0090158">
    <property type="term" value="P:endoplasmic reticulum membrane organization"/>
    <property type="evidence" value="ECO:0007669"/>
    <property type="project" value="TreeGrafter"/>
</dbReference>
<dbReference type="Proteomes" id="UP000006310">
    <property type="component" value="Chromosome 2"/>
</dbReference>
<organism evidence="9 10">
    <name type="scientific">Huiozyma naganishii (strain ATCC MYA-139 / BCRC 22969 / CBS 8797 / KCTC 17520 / NBRC 10181 / NCYC 3082 / Yp74L-3)</name>
    <name type="common">Yeast</name>
    <name type="synonym">Kazachstania naganishii</name>
    <dbReference type="NCBI Taxonomy" id="1071383"/>
    <lineage>
        <taxon>Eukaryota</taxon>
        <taxon>Fungi</taxon>
        <taxon>Dikarya</taxon>
        <taxon>Ascomycota</taxon>
        <taxon>Saccharomycotina</taxon>
        <taxon>Saccharomycetes</taxon>
        <taxon>Saccharomycetales</taxon>
        <taxon>Saccharomycetaceae</taxon>
        <taxon>Huiozyma</taxon>
    </lineage>
</organism>
<comment type="subcellular location">
    <subcellularLocation>
        <location evidence="1">Membrane</location>
        <topology evidence="1">Single-pass type IV membrane protein</topology>
    </subcellularLocation>
</comment>
<dbReference type="PANTHER" id="PTHR10809">
    <property type="entry name" value="VESICLE-ASSOCIATED MEMBRANE PROTEIN-ASSOCIATED PROTEIN"/>
    <property type="match status" value="1"/>
</dbReference>
<accession>J7R1H0</accession>
<feature type="transmembrane region" description="Helical" evidence="7">
    <location>
        <begin position="217"/>
        <end position="234"/>
    </location>
</feature>
<keyword evidence="3 7" id="KW-0812">Transmembrane</keyword>
<dbReference type="EMBL" id="HE978315">
    <property type="protein sequence ID" value="CCK68660.1"/>
    <property type="molecule type" value="Genomic_DNA"/>
</dbReference>
<dbReference type="InterPro" id="IPR008962">
    <property type="entry name" value="PapD-like_sf"/>
</dbReference>
<evidence type="ECO:0000256" key="1">
    <source>
        <dbReference type="ARBA" id="ARBA00004211"/>
    </source>
</evidence>
<dbReference type="GO" id="GO:0033149">
    <property type="term" value="F:FFAT motif binding"/>
    <property type="evidence" value="ECO:0007669"/>
    <property type="project" value="TreeGrafter"/>
</dbReference>
<dbReference type="STRING" id="1071383.J7R1H0"/>
<dbReference type="GO" id="GO:0061817">
    <property type="term" value="P:endoplasmic reticulum-plasma membrane tethering"/>
    <property type="evidence" value="ECO:0007669"/>
    <property type="project" value="TreeGrafter"/>
</dbReference>